<keyword evidence="3" id="KW-0560">Oxidoreductase</keyword>
<dbReference type="SUPFAM" id="SSF51735">
    <property type="entry name" value="NAD(P)-binding Rossmann-fold domains"/>
    <property type="match status" value="1"/>
</dbReference>
<evidence type="ECO:0000313" key="4">
    <source>
        <dbReference type="EMBL" id="RTE85289.1"/>
    </source>
</evidence>
<evidence type="ECO:0000256" key="3">
    <source>
        <dbReference type="ARBA" id="ARBA00023002"/>
    </source>
</evidence>
<dbReference type="FunFam" id="3.40.50.720:FF:000084">
    <property type="entry name" value="Short-chain dehydrogenase reductase"/>
    <property type="match status" value="1"/>
</dbReference>
<dbReference type="Gene3D" id="3.40.50.720">
    <property type="entry name" value="NAD(P)-binding Rossmann-like Domain"/>
    <property type="match status" value="1"/>
</dbReference>
<evidence type="ECO:0000313" key="5">
    <source>
        <dbReference type="Proteomes" id="UP000287124"/>
    </source>
</evidence>
<dbReference type="GO" id="GO:0016491">
    <property type="term" value="F:oxidoreductase activity"/>
    <property type="evidence" value="ECO:0007669"/>
    <property type="project" value="UniProtKB-KW"/>
</dbReference>
<dbReference type="InterPro" id="IPR020904">
    <property type="entry name" value="Sc_DH/Rdtase_CS"/>
</dbReference>
<dbReference type="EMBL" id="MIKF01000001">
    <property type="protein sequence ID" value="RTE85289.1"/>
    <property type="molecule type" value="Genomic_DNA"/>
</dbReference>
<comment type="caution">
    <text evidence="4">The sequence shown here is derived from an EMBL/GenBank/DDBJ whole genome shotgun (WGS) entry which is preliminary data.</text>
</comment>
<dbReference type="PROSITE" id="PS00061">
    <property type="entry name" value="ADH_SHORT"/>
    <property type="match status" value="1"/>
</dbReference>
<dbReference type="PANTHER" id="PTHR24321:SF8">
    <property type="entry name" value="ESTRADIOL 17-BETA-DEHYDROGENASE 8-RELATED"/>
    <property type="match status" value="1"/>
</dbReference>
<dbReference type="InterPro" id="IPR036291">
    <property type="entry name" value="NAD(P)-bd_dom_sf"/>
</dbReference>
<dbReference type="AlphaFoldDB" id="A0A430MBD9"/>
<dbReference type="PRINTS" id="PR00081">
    <property type="entry name" value="GDHRDH"/>
</dbReference>
<dbReference type="CDD" id="cd05233">
    <property type="entry name" value="SDR_c"/>
    <property type="match status" value="1"/>
</dbReference>
<dbReference type="Proteomes" id="UP000287124">
    <property type="component" value="Unassembled WGS sequence"/>
</dbReference>
<protein>
    <submittedName>
        <fullName evidence="4">Uncharacterized protein</fullName>
    </submittedName>
</protein>
<keyword evidence="5" id="KW-1185">Reference proteome</keyword>
<dbReference type="PANTHER" id="PTHR24321">
    <property type="entry name" value="DEHYDROGENASES, SHORT CHAIN"/>
    <property type="match status" value="1"/>
</dbReference>
<reference evidence="4 5" key="1">
    <citation type="submission" date="2017-06" db="EMBL/GenBank/DDBJ databases">
        <title>Comparative genomic analysis of Ambrosia Fusariam Clade fungi.</title>
        <authorList>
            <person name="Stajich J.E."/>
            <person name="Carrillo J."/>
            <person name="Kijimoto T."/>
            <person name="Eskalen A."/>
            <person name="O'Donnell K."/>
            <person name="Kasson M."/>
        </authorList>
    </citation>
    <scope>NUCLEOTIDE SEQUENCE [LARGE SCALE GENOMIC DNA]</scope>
    <source>
        <strain evidence="4 5">UCR1854</strain>
    </source>
</reference>
<evidence type="ECO:0000256" key="1">
    <source>
        <dbReference type="ARBA" id="ARBA00006484"/>
    </source>
</evidence>
<dbReference type="Pfam" id="PF13561">
    <property type="entry name" value="adh_short_C2"/>
    <property type="match status" value="1"/>
</dbReference>
<organism evidence="4 5">
    <name type="scientific">Fusarium euwallaceae</name>
    <dbReference type="NCBI Taxonomy" id="1147111"/>
    <lineage>
        <taxon>Eukaryota</taxon>
        <taxon>Fungi</taxon>
        <taxon>Dikarya</taxon>
        <taxon>Ascomycota</taxon>
        <taxon>Pezizomycotina</taxon>
        <taxon>Sordariomycetes</taxon>
        <taxon>Hypocreomycetidae</taxon>
        <taxon>Hypocreales</taxon>
        <taxon>Nectriaceae</taxon>
        <taxon>Fusarium</taxon>
        <taxon>Fusarium solani species complex</taxon>
    </lineage>
</organism>
<dbReference type="InterPro" id="IPR002347">
    <property type="entry name" value="SDR_fam"/>
</dbReference>
<gene>
    <name evidence="4" type="ORF">BHE90_000178</name>
</gene>
<comment type="similarity">
    <text evidence="1">Belongs to the short-chain dehydrogenases/reductases (SDR) family.</text>
</comment>
<sequence>MLCAMCMSIFFKGTLKGPHHQDRQSLTAAAKNGCKMCLHINSTPEDEDLDPPLEYVISWDRSNERHYVIEIRTKSPPKHMPIWNRWTFYVNTSGDAKAPPGYDEFLDLVTADLASDPCRVRSEFPPLRDISDNTGHEDVAKLAKQWLENCKTDHECELLCGQQDKSWHPKRLIDVGTPHKPPRLVTREGRGFDAAYVARYNIRENGSLLHFYAELVDEYTSRELTFPVTDKLVAFAAVATRCASWFKGDYCAGIFRDTMPWGLLWQIYSPRGGARSQTWRAPSWSWASMDCSVRLDLFPKKQKTDLAKMVDVSVELVDPNNQFGQVKSASLTLTGPLVSIEALVFSDCQTVQKDPPRTMGRETGISVLGHHFELTPDENFTWDDDPDTLFPNHQLLHSSTMSLAGQAFVVTGGASGIGKAIVKKLLERSAKVYALDLSEIPTHTDTPGELVSFSKIDVSSRESVKSVFDKISPQDPELCGLVNCAGILRATDGSENSDESFRLLWDVNVMGTWNTNTEFYKFVKSSREKKPGLEKHRPASIVNLGSMASVRGIPGLSGYVASKHAVLGLSRTFAQEWGPESFRVNTVAPGAVNTPMIQGMPQNEPQNAAYKGAFKSLSEPEEIADLILYLLGDGSSSISGQLVEVNGGWP</sequence>
<accession>A0A430MBD9</accession>
<name>A0A430MBD9_9HYPO</name>
<proteinExistence type="inferred from homology"/>
<evidence type="ECO:0000256" key="2">
    <source>
        <dbReference type="ARBA" id="ARBA00022857"/>
    </source>
</evidence>
<keyword evidence="2" id="KW-0521">NADP</keyword>